<protein>
    <recommendedName>
        <fullName evidence="1">Sm domain-containing protein</fullName>
    </recommendedName>
</protein>
<dbReference type="InterPro" id="IPR001163">
    <property type="entry name" value="Sm_dom_euk/arc"/>
</dbReference>
<dbReference type="GO" id="GO:0031417">
    <property type="term" value="C:NatC complex"/>
    <property type="evidence" value="ECO:0007669"/>
    <property type="project" value="InterPro"/>
</dbReference>
<dbReference type="Pfam" id="PF01423">
    <property type="entry name" value="LSM"/>
    <property type="match status" value="1"/>
</dbReference>
<dbReference type="SUPFAM" id="SSF50182">
    <property type="entry name" value="Sm-like ribonucleoproteins"/>
    <property type="match status" value="1"/>
</dbReference>
<reference evidence="2 3" key="1">
    <citation type="journal article" date="2019" name="Nat. Ecol. Evol.">
        <title>Megaphylogeny resolves global patterns of mushroom evolution.</title>
        <authorList>
            <person name="Varga T."/>
            <person name="Krizsan K."/>
            <person name="Foldi C."/>
            <person name="Dima B."/>
            <person name="Sanchez-Garcia M."/>
            <person name="Sanchez-Ramirez S."/>
            <person name="Szollosi G.J."/>
            <person name="Szarkandi J.G."/>
            <person name="Papp V."/>
            <person name="Albert L."/>
            <person name="Andreopoulos W."/>
            <person name="Angelini C."/>
            <person name="Antonin V."/>
            <person name="Barry K.W."/>
            <person name="Bougher N.L."/>
            <person name="Buchanan P."/>
            <person name="Buyck B."/>
            <person name="Bense V."/>
            <person name="Catcheside P."/>
            <person name="Chovatia M."/>
            <person name="Cooper J."/>
            <person name="Damon W."/>
            <person name="Desjardin D."/>
            <person name="Finy P."/>
            <person name="Geml J."/>
            <person name="Haridas S."/>
            <person name="Hughes K."/>
            <person name="Justo A."/>
            <person name="Karasinski D."/>
            <person name="Kautmanova I."/>
            <person name="Kiss B."/>
            <person name="Kocsube S."/>
            <person name="Kotiranta H."/>
            <person name="LaButti K.M."/>
            <person name="Lechner B.E."/>
            <person name="Liimatainen K."/>
            <person name="Lipzen A."/>
            <person name="Lukacs Z."/>
            <person name="Mihaltcheva S."/>
            <person name="Morgado L.N."/>
            <person name="Niskanen T."/>
            <person name="Noordeloos M.E."/>
            <person name="Ohm R.A."/>
            <person name="Ortiz-Santana B."/>
            <person name="Ovrebo C."/>
            <person name="Racz N."/>
            <person name="Riley R."/>
            <person name="Savchenko A."/>
            <person name="Shiryaev A."/>
            <person name="Soop K."/>
            <person name="Spirin V."/>
            <person name="Szebenyi C."/>
            <person name="Tomsovsky M."/>
            <person name="Tulloss R.E."/>
            <person name="Uehling J."/>
            <person name="Grigoriev I.V."/>
            <person name="Vagvolgyi C."/>
            <person name="Papp T."/>
            <person name="Martin F.M."/>
            <person name="Miettinen O."/>
            <person name="Hibbett D.S."/>
            <person name="Nagy L.G."/>
        </authorList>
    </citation>
    <scope>NUCLEOTIDE SEQUENCE [LARGE SCALE GENOMIC DNA]</scope>
    <source>
        <strain evidence="2 3">CBS 121175</strain>
    </source>
</reference>
<evidence type="ECO:0000313" key="3">
    <source>
        <dbReference type="Proteomes" id="UP000307440"/>
    </source>
</evidence>
<accession>A0A5C3KFD1</accession>
<proteinExistence type="predicted"/>
<gene>
    <name evidence="2" type="ORF">FA15DRAFT_675029</name>
</gene>
<dbReference type="InterPro" id="IPR050914">
    <property type="entry name" value="snRNP_SmB/NAA38-like"/>
</dbReference>
<evidence type="ECO:0000313" key="2">
    <source>
        <dbReference type="EMBL" id="TFK18796.1"/>
    </source>
</evidence>
<dbReference type="PANTHER" id="PTHR10701:SF5">
    <property type="entry name" value="N-ALPHA-ACETYLTRANSFERASE 38, NATC AUXILIARY SUBUNIT"/>
    <property type="match status" value="1"/>
</dbReference>
<dbReference type="Proteomes" id="UP000307440">
    <property type="component" value="Unassembled WGS sequence"/>
</dbReference>
<organism evidence="2 3">
    <name type="scientific">Coprinopsis marcescibilis</name>
    <name type="common">Agaric fungus</name>
    <name type="synonym">Psathyrella marcescibilis</name>
    <dbReference type="NCBI Taxonomy" id="230819"/>
    <lineage>
        <taxon>Eukaryota</taxon>
        <taxon>Fungi</taxon>
        <taxon>Dikarya</taxon>
        <taxon>Basidiomycota</taxon>
        <taxon>Agaricomycotina</taxon>
        <taxon>Agaricomycetes</taxon>
        <taxon>Agaricomycetidae</taxon>
        <taxon>Agaricales</taxon>
        <taxon>Agaricineae</taxon>
        <taxon>Psathyrellaceae</taxon>
        <taxon>Coprinopsis</taxon>
    </lineage>
</organism>
<keyword evidence="3" id="KW-1185">Reference proteome</keyword>
<evidence type="ECO:0000259" key="1">
    <source>
        <dbReference type="Pfam" id="PF01423"/>
    </source>
</evidence>
<dbReference type="PANTHER" id="PTHR10701">
    <property type="entry name" value="SMALL NUCLEAR RIBONUCLEOPROTEIN-ASSOCIATED PROTEIN B AND N"/>
    <property type="match status" value="1"/>
</dbReference>
<dbReference type="InterPro" id="IPR010920">
    <property type="entry name" value="LSM_dom_sf"/>
</dbReference>
<sequence>MQPPPSSTTTPKSIDQLRSLLRRVLRITTSDDRVFMGAFAGTDKSLNLLLINTEEFRLGMGDMYEGRYVGQVLIPWRVVVKAEAQSQRGDADNRDASYV</sequence>
<dbReference type="AlphaFoldDB" id="A0A5C3KFD1"/>
<name>A0A5C3KFD1_COPMA</name>
<dbReference type="CDD" id="cd06168">
    <property type="entry name" value="LSMD1"/>
    <property type="match status" value="1"/>
</dbReference>
<dbReference type="STRING" id="230819.A0A5C3KFD1"/>
<dbReference type="OrthoDB" id="368909at2759"/>
<dbReference type="Gene3D" id="2.30.30.100">
    <property type="match status" value="1"/>
</dbReference>
<dbReference type="EMBL" id="ML210378">
    <property type="protein sequence ID" value="TFK18796.1"/>
    <property type="molecule type" value="Genomic_DNA"/>
</dbReference>
<feature type="domain" description="Sm" evidence="1">
    <location>
        <begin position="16"/>
        <end position="74"/>
    </location>
</feature>
<dbReference type="InterPro" id="IPR034110">
    <property type="entry name" value="LSMD1_Sm"/>
</dbReference>